<sequence>MTTAKSLSEVDTEARKHGKVEASLKPVTTAISSSEEEEETDSETETEQKVETDLPAVKPPADSSSKVEAPVTTTVNSCSSEEEETDFETETSETVADSKIVETSSKSKTTTKSLSEVEPDSSAVKRPADSNSVETFQKPATKKRSCKIDEGETKRVLGDDDKMIVGQEDKKNYFQKVWTEEDDITILQGIIDYQNETGAPQFLEKIRGLKKKYDNNHGKEEKKGERDACKQEFVSIVESMARFGVDELFAKKGWIRLSSEAKKKLEEEWEAMQLEELRFLGGEYGF</sequence>
<feature type="compositionally biased region" description="Acidic residues" evidence="1">
    <location>
        <begin position="80"/>
        <end position="91"/>
    </location>
</feature>
<evidence type="ECO:0000313" key="3">
    <source>
        <dbReference type="EMBL" id="KAG2262335.1"/>
    </source>
</evidence>
<feature type="compositionally biased region" description="Basic and acidic residues" evidence="1">
    <location>
        <begin position="12"/>
        <end position="22"/>
    </location>
</feature>
<protein>
    <recommendedName>
        <fullName evidence="2">Glabrous enhancer-binding protein-like C-terminal domain-containing protein</fullName>
    </recommendedName>
</protein>
<reference evidence="3 4" key="1">
    <citation type="submission" date="2020-02" db="EMBL/GenBank/DDBJ databases">
        <authorList>
            <person name="Ma Q."/>
            <person name="Huang Y."/>
            <person name="Song X."/>
            <person name="Pei D."/>
        </authorList>
    </citation>
    <scope>NUCLEOTIDE SEQUENCE [LARGE SCALE GENOMIC DNA]</scope>
    <source>
        <strain evidence="3">Sxm20200214</strain>
        <tissue evidence="3">Leaf</tissue>
    </source>
</reference>
<dbReference type="Proteomes" id="UP000886595">
    <property type="component" value="Unassembled WGS sequence"/>
</dbReference>
<accession>A0A8X7U110</accession>
<dbReference type="OrthoDB" id="661680at2759"/>
<proteinExistence type="predicted"/>
<feature type="compositionally biased region" description="Polar residues" evidence="1">
    <location>
        <begin position="62"/>
        <end position="76"/>
    </location>
</feature>
<evidence type="ECO:0000259" key="2">
    <source>
        <dbReference type="Pfam" id="PF22757"/>
    </source>
</evidence>
<dbReference type="Pfam" id="PF22757">
    <property type="entry name" value="GeBP-like_C"/>
    <property type="match status" value="1"/>
</dbReference>
<dbReference type="EMBL" id="JAAMPC010000014">
    <property type="protein sequence ID" value="KAG2262335.1"/>
    <property type="molecule type" value="Genomic_DNA"/>
</dbReference>
<feature type="compositionally biased region" description="Low complexity" evidence="1">
    <location>
        <begin position="103"/>
        <end position="113"/>
    </location>
</feature>
<name>A0A8X7U110_BRACI</name>
<organism evidence="3 4">
    <name type="scientific">Brassica carinata</name>
    <name type="common">Ethiopian mustard</name>
    <name type="synonym">Abyssinian cabbage</name>
    <dbReference type="NCBI Taxonomy" id="52824"/>
    <lineage>
        <taxon>Eukaryota</taxon>
        <taxon>Viridiplantae</taxon>
        <taxon>Streptophyta</taxon>
        <taxon>Embryophyta</taxon>
        <taxon>Tracheophyta</taxon>
        <taxon>Spermatophyta</taxon>
        <taxon>Magnoliopsida</taxon>
        <taxon>eudicotyledons</taxon>
        <taxon>Gunneridae</taxon>
        <taxon>Pentapetalae</taxon>
        <taxon>rosids</taxon>
        <taxon>malvids</taxon>
        <taxon>Brassicales</taxon>
        <taxon>Brassicaceae</taxon>
        <taxon>Brassiceae</taxon>
        <taxon>Brassica</taxon>
    </lineage>
</organism>
<evidence type="ECO:0000256" key="1">
    <source>
        <dbReference type="SAM" id="MobiDB-lite"/>
    </source>
</evidence>
<dbReference type="InterPro" id="IPR053933">
    <property type="entry name" value="GeBP-like_C"/>
</dbReference>
<feature type="region of interest" description="Disordered" evidence="1">
    <location>
        <begin position="1"/>
        <end position="148"/>
    </location>
</feature>
<evidence type="ECO:0000313" key="4">
    <source>
        <dbReference type="Proteomes" id="UP000886595"/>
    </source>
</evidence>
<dbReference type="AlphaFoldDB" id="A0A8X7U110"/>
<feature type="domain" description="Glabrous enhancer-binding protein-like C-terminal" evidence="2">
    <location>
        <begin position="236"/>
        <end position="280"/>
    </location>
</feature>
<comment type="caution">
    <text evidence="3">The sequence shown here is derived from an EMBL/GenBank/DDBJ whole genome shotgun (WGS) entry which is preliminary data.</text>
</comment>
<gene>
    <name evidence="3" type="ORF">Bca52824_069414</name>
</gene>
<keyword evidence="4" id="KW-1185">Reference proteome</keyword>
<feature type="compositionally biased region" description="Acidic residues" evidence="1">
    <location>
        <begin position="34"/>
        <end position="45"/>
    </location>
</feature>